<evidence type="ECO:0000313" key="3">
    <source>
        <dbReference type="EMBL" id="KAG2580368.1"/>
    </source>
</evidence>
<accession>A0A8T0R5F8</accession>
<dbReference type="EMBL" id="CM029048">
    <property type="protein sequence ID" value="KAG2580368.1"/>
    <property type="molecule type" value="Genomic_DNA"/>
</dbReference>
<dbReference type="InterPro" id="IPR055414">
    <property type="entry name" value="LRR_R13L4/SHOC2-like"/>
</dbReference>
<dbReference type="SUPFAM" id="SSF52058">
    <property type="entry name" value="L domain-like"/>
    <property type="match status" value="1"/>
</dbReference>
<evidence type="ECO:0000259" key="2">
    <source>
        <dbReference type="Pfam" id="PF23598"/>
    </source>
</evidence>
<evidence type="ECO:0000256" key="1">
    <source>
        <dbReference type="ARBA" id="ARBA00022737"/>
    </source>
</evidence>
<dbReference type="Gene3D" id="3.80.10.10">
    <property type="entry name" value="Ribonuclease Inhibitor"/>
    <property type="match status" value="2"/>
</dbReference>
<keyword evidence="4" id="KW-1185">Reference proteome</keyword>
<organism evidence="3 4">
    <name type="scientific">Panicum virgatum</name>
    <name type="common">Blackwell switchgrass</name>
    <dbReference type="NCBI Taxonomy" id="38727"/>
    <lineage>
        <taxon>Eukaryota</taxon>
        <taxon>Viridiplantae</taxon>
        <taxon>Streptophyta</taxon>
        <taxon>Embryophyta</taxon>
        <taxon>Tracheophyta</taxon>
        <taxon>Spermatophyta</taxon>
        <taxon>Magnoliopsida</taxon>
        <taxon>Liliopsida</taxon>
        <taxon>Poales</taxon>
        <taxon>Poaceae</taxon>
        <taxon>PACMAD clade</taxon>
        <taxon>Panicoideae</taxon>
        <taxon>Panicodae</taxon>
        <taxon>Paniceae</taxon>
        <taxon>Panicinae</taxon>
        <taxon>Panicum</taxon>
        <taxon>Panicum sect. Hiantes</taxon>
    </lineage>
</organism>
<dbReference type="AlphaFoldDB" id="A0A8T0R5F8"/>
<dbReference type="PANTHER" id="PTHR47186:SF57">
    <property type="entry name" value="OS02G0478300 PROTEIN"/>
    <property type="match status" value="1"/>
</dbReference>
<dbReference type="InterPro" id="IPR032675">
    <property type="entry name" value="LRR_dom_sf"/>
</dbReference>
<feature type="domain" description="Disease resistance R13L4/SHOC-2-like LRR" evidence="2">
    <location>
        <begin position="86"/>
        <end position="185"/>
    </location>
</feature>
<gene>
    <name evidence="3" type="ORF">PVAP13_6NG337200</name>
</gene>
<reference evidence="3" key="1">
    <citation type="submission" date="2020-05" db="EMBL/GenBank/DDBJ databases">
        <title>WGS assembly of Panicum virgatum.</title>
        <authorList>
            <person name="Lovell J.T."/>
            <person name="Jenkins J."/>
            <person name="Shu S."/>
            <person name="Juenger T.E."/>
            <person name="Schmutz J."/>
        </authorList>
    </citation>
    <scope>NUCLEOTIDE SEQUENCE</scope>
    <source>
        <strain evidence="3">AP13</strain>
    </source>
</reference>
<evidence type="ECO:0000313" key="4">
    <source>
        <dbReference type="Proteomes" id="UP000823388"/>
    </source>
</evidence>
<dbReference type="Pfam" id="PF23598">
    <property type="entry name" value="LRR_14"/>
    <property type="match status" value="2"/>
</dbReference>
<feature type="domain" description="Disease resistance R13L4/SHOC-2-like LRR" evidence="2">
    <location>
        <begin position="259"/>
        <end position="501"/>
    </location>
</feature>
<keyword evidence="1" id="KW-0677">Repeat</keyword>
<dbReference type="PANTHER" id="PTHR47186">
    <property type="entry name" value="LEUCINE-RICH REPEAT-CONTAINING PROTEIN 57"/>
    <property type="match status" value="1"/>
</dbReference>
<dbReference type="Proteomes" id="UP000823388">
    <property type="component" value="Chromosome 6N"/>
</dbReference>
<protein>
    <recommendedName>
        <fullName evidence="2">Disease resistance R13L4/SHOC-2-like LRR domain-containing protein</fullName>
    </recommendedName>
</protein>
<proteinExistence type="predicted"/>
<sequence>MSLIERSMILPCKQSVHSREGIDSCEIHDLMREIGISKSAAKNLVFRLEEGSSSYNKSTAVHHLAIGSNWNGNRREFENAVNLSRIRSLSVFGKWKDFFISDKMRLLRVLDLEGTSGLADHHLEHIGKFLHLKYLSLRGCHGIYHLPASVGNLVRMETLDIKHTSIIKLPKAITRLRKLRYLRCGRLGVFGAGSYEAGEDMLKLARDRLSLLMFSSVRFCVACWAPQIMDDDMNRRDVCTVCCCNVFPLVARGLDPCSVVIPSGVNKLSELHTLGTVNIGRGKAIIQGIGSLKWLKKLRVAGVTRKNRREFFSALANLSNLESLLVRSVGMTGLDGCLDDYLTSAPAKSLQSLKLYGNLVKLPESVRELWDLSKLVLRSTRILEHEAAIEVLGKLPQLFSLRLLEKSFHGEDELRFTFHRGTFPSLKVLELNGIQGLRSVEFEEGAMDQLERLDFHGNRNEANAGTMFSGLASLPRLREFVLGNDNYKEGFVEDVRAQLAQNTSTPVLKR</sequence>
<comment type="caution">
    <text evidence="3">The sequence shown here is derived from an EMBL/GenBank/DDBJ whole genome shotgun (WGS) entry which is preliminary data.</text>
</comment>
<name>A0A8T0R5F8_PANVG</name>